<evidence type="ECO:0008006" key="2">
    <source>
        <dbReference type="Google" id="ProtNLM"/>
    </source>
</evidence>
<proteinExistence type="predicted"/>
<name>R6I8Z4_9FIRM</name>
<sequence>MQVGSMGDIPFVVSYGKIRTFSDYGRSGSGRWAKHDLIGRKPVMEFLGPDVEKISMKIQLRTDHGINPESELERLRKMRDTGTVFPFILGGAPVSNNYWMLEDIGENVSYWRAGGKILSVTVDITLTEYSTEEVR</sequence>
<comment type="caution">
    <text evidence="1">The sequence shown here is derived from an EMBL/GenBank/DDBJ whole genome shotgun (WGS) entry which is preliminary data.</text>
</comment>
<reference evidence="1" key="1">
    <citation type="submission" date="2012-11" db="EMBL/GenBank/DDBJ databases">
        <title>Dependencies among metagenomic species, viruses, plasmids and units of genetic variation.</title>
        <authorList>
            <person name="Nielsen H.B."/>
            <person name="Almeida M."/>
            <person name="Juncker A.S."/>
            <person name="Rasmussen S."/>
            <person name="Li J."/>
            <person name="Sunagawa S."/>
            <person name="Plichta D."/>
            <person name="Gautier L."/>
            <person name="Le Chatelier E."/>
            <person name="Peletier E."/>
            <person name="Bonde I."/>
            <person name="Nielsen T."/>
            <person name="Manichanh C."/>
            <person name="Arumugam M."/>
            <person name="Batto J."/>
            <person name="Santos M.B.Q.D."/>
            <person name="Blom N."/>
            <person name="Borruel N."/>
            <person name="Burgdorf K.S."/>
            <person name="Boumezbeur F."/>
            <person name="Casellas F."/>
            <person name="Dore J."/>
            <person name="Guarner F."/>
            <person name="Hansen T."/>
            <person name="Hildebrand F."/>
            <person name="Kaas R.S."/>
            <person name="Kennedy S."/>
            <person name="Kristiansen K."/>
            <person name="Kultima J.R."/>
            <person name="Leonard P."/>
            <person name="Levenez F."/>
            <person name="Lund O."/>
            <person name="Moumen B."/>
            <person name="Le Paslier D."/>
            <person name="Pons N."/>
            <person name="Pedersen O."/>
            <person name="Prifti E."/>
            <person name="Qin J."/>
            <person name="Raes J."/>
            <person name="Tap J."/>
            <person name="Tims S."/>
            <person name="Ussery D.W."/>
            <person name="Yamada T."/>
            <person name="MetaHit consortium"/>
            <person name="Renault P."/>
            <person name="Sicheritz-Ponten T."/>
            <person name="Bork P."/>
            <person name="Wang J."/>
            <person name="Brunak S."/>
            <person name="Ehrlich S.D."/>
        </authorList>
    </citation>
    <scope>NUCLEOTIDE SEQUENCE [LARGE SCALE GENOMIC DNA]</scope>
</reference>
<protein>
    <recommendedName>
        <fullName evidence="2">Phage P2 GpU</fullName>
    </recommendedName>
</protein>
<organism evidence="1">
    <name type="scientific">Phascolarctobacterium faecium</name>
    <dbReference type="NCBI Taxonomy" id="33025"/>
    <lineage>
        <taxon>Bacteria</taxon>
        <taxon>Bacillati</taxon>
        <taxon>Bacillota</taxon>
        <taxon>Negativicutes</taxon>
        <taxon>Acidaminococcales</taxon>
        <taxon>Acidaminococcaceae</taxon>
        <taxon>Phascolarctobacterium</taxon>
    </lineage>
</organism>
<dbReference type="RefSeq" id="WP_021718614.1">
    <property type="nucleotide sequence ID" value="NZ_DAWALV010000035.1"/>
</dbReference>
<dbReference type="STRING" id="1262914.BN533_01714"/>
<dbReference type="Pfam" id="PF06995">
    <property type="entry name" value="Phage_P2_GpU"/>
    <property type="match status" value="1"/>
</dbReference>
<dbReference type="HOGENOM" id="CLU_126007_0_0_9"/>
<accession>R6I8Z4</accession>
<dbReference type="eggNOG" id="COG3499">
    <property type="taxonomic scope" value="Bacteria"/>
</dbReference>
<dbReference type="InterPro" id="IPR009734">
    <property type="entry name" value="Myoviridae_GpU"/>
</dbReference>
<evidence type="ECO:0000313" key="1">
    <source>
        <dbReference type="EMBL" id="CDB46658.1"/>
    </source>
</evidence>
<dbReference type="AlphaFoldDB" id="R6I8Z4"/>
<dbReference type="EMBL" id="CBDS010000088">
    <property type="protein sequence ID" value="CDB46658.1"/>
    <property type="molecule type" value="Genomic_DNA"/>
</dbReference>
<gene>
    <name evidence="1" type="ORF">BN533_01714</name>
</gene>